<reference evidence="2 3" key="1">
    <citation type="journal article" date="2015" name="Fungal Genet. Biol.">
        <title>Evolution of novel wood decay mechanisms in Agaricales revealed by the genome sequences of Fistulina hepatica and Cylindrobasidium torrendii.</title>
        <authorList>
            <person name="Floudas D."/>
            <person name="Held B.W."/>
            <person name="Riley R."/>
            <person name="Nagy L.G."/>
            <person name="Koehler G."/>
            <person name="Ransdell A.S."/>
            <person name="Younus H."/>
            <person name="Chow J."/>
            <person name="Chiniquy J."/>
            <person name="Lipzen A."/>
            <person name="Tritt A."/>
            <person name="Sun H."/>
            <person name="Haridas S."/>
            <person name="LaButti K."/>
            <person name="Ohm R.A."/>
            <person name="Kues U."/>
            <person name="Blanchette R.A."/>
            <person name="Grigoriev I.V."/>
            <person name="Minto R.E."/>
            <person name="Hibbett D.S."/>
        </authorList>
    </citation>
    <scope>NUCLEOTIDE SEQUENCE [LARGE SCALE GENOMIC DNA]</scope>
    <source>
        <strain evidence="2 3">FP15055 ss-10</strain>
    </source>
</reference>
<dbReference type="GO" id="GO:0006890">
    <property type="term" value="P:retrograde vesicle-mediated transport, Golgi to endoplasmic reticulum"/>
    <property type="evidence" value="ECO:0007669"/>
    <property type="project" value="InterPro"/>
</dbReference>
<dbReference type="EMBL" id="KN880573">
    <property type="protein sequence ID" value="KIY65897.1"/>
    <property type="molecule type" value="Genomic_DNA"/>
</dbReference>
<dbReference type="OrthoDB" id="407410at2759"/>
<dbReference type="PANTHER" id="PTHR13520">
    <property type="entry name" value="RAD50-INTERACTING PROTEIN 1 RINT-1"/>
    <property type="match status" value="1"/>
</dbReference>
<organism evidence="2 3">
    <name type="scientific">Cylindrobasidium torrendii FP15055 ss-10</name>
    <dbReference type="NCBI Taxonomy" id="1314674"/>
    <lineage>
        <taxon>Eukaryota</taxon>
        <taxon>Fungi</taxon>
        <taxon>Dikarya</taxon>
        <taxon>Basidiomycota</taxon>
        <taxon>Agaricomycotina</taxon>
        <taxon>Agaricomycetes</taxon>
        <taxon>Agaricomycetidae</taxon>
        <taxon>Agaricales</taxon>
        <taxon>Marasmiineae</taxon>
        <taxon>Physalacriaceae</taxon>
        <taxon>Cylindrobasidium</taxon>
    </lineage>
</organism>
<dbReference type="Gene3D" id="1.20.58.1420">
    <property type="entry name" value="Dsl1p vesicle tethering complex, Tip20p subunit, domain B"/>
    <property type="match status" value="1"/>
</dbReference>
<proteinExistence type="predicted"/>
<dbReference type="PANTHER" id="PTHR13520:SF0">
    <property type="entry name" value="RAD50-INTERACTING PROTEIN 1"/>
    <property type="match status" value="1"/>
</dbReference>
<dbReference type="AlphaFoldDB" id="A0A0D7B5X5"/>
<evidence type="ECO:0000313" key="2">
    <source>
        <dbReference type="EMBL" id="KIY65897.1"/>
    </source>
</evidence>
<dbReference type="InterPro" id="IPR042042">
    <property type="entry name" value="Tip20p_domB"/>
</dbReference>
<sequence>MTSQQIQTLLAPTNSSKADEDALLFLNSNFRTLGDLSQLDDALEKARLQKVDLNAKLEKSQIAVDHTLEETHALAETYRQAARELSLQRHALADEVASLAHGLVSAMSDEGNKQPTLLEDLETMHRSLKELQNVKSYVQIVEHALQLSEAASKQASPVPTAVTASCISQFRDLCNFVSRVCSVCSEVETADTQSINLVTFLERLRDNTWTNIKSVFAMTLLDAAEKIKWPSKVSYFTMPEADRKAFEVAFRATLELQIIGEPFNKKPRTEKDGLYPIEALVLPLAQRFQYHFEGARETNLISKPEWYFTHVINLIHEHKQFMDTVATPLLVGSKYQAVDAWHEFILLLLPLLTRKLRKTVPSLLFRPALLAYTIYQALAFDATLSELNFTITDTSLGLSGQKEEWQGVAQVVLGNPDWFDAWIEGEQRFGQEQFQDIISSADAWQIADDESGRDVDAQTTHSARRLVALVEQIADRYMPLPDFTHRTRFLISVQLPILDMYSHRISSSLDAFEQLSSALVRAVPGALGVSLSNRDEQKVNVDVQNLTSGLTGIQRLCKAFLSAKYVVAAIETWSEQLFFLELWTEINKRASLRSRAQACAFLPSPTGVESYASDDTVFDVVKAHYIQLSSRALDIMVQQVGAEVEASLKAHLTNAITQRDEYDDIKVPQTLLAPIGLLSTHLSYLRSILPLPSANALYRRIAARLADHIMQRQILYRGTISLGEAKEIRAECELWVETCNAALSGALGGGRGRVEAPWAKLLQASRVLALEGELWDRLVRATMRASDEWEDVVTEITGFNDLGREDVDRILRRRTHE</sequence>
<dbReference type="Pfam" id="PF04437">
    <property type="entry name" value="RINT1_TIP1"/>
    <property type="match status" value="1"/>
</dbReference>
<protein>
    <recommendedName>
        <fullName evidence="4">RINT-1 family protein</fullName>
    </recommendedName>
</protein>
<evidence type="ECO:0008006" key="4">
    <source>
        <dbReference type="Google" id="ProtNLM"/>
    </source>
</evidence>
<dbReference type="PROSITE" id="PS51386">
    <property type="entry name" value="RINT1_TIP20"/>
    <property type="match status" value="1"/>
</dbReference>
<feature type="coiled-coil region" evidence="1">
    <location>
        <begin position="36"/>
        <end position="63"/>
    </location>
</feature>
<evidence type="ECO:0000256" key="1">
    <source>
        <dbReference type="SAM" id="Coils"/>
    </source>
</evidence>
<accession>A0A0D7B5X5</accession>
<name>A0A0D7B5X5_9AGAR</name>
<dbReference type="GO" id="GO:0070939">
    <property type="term" value="C:Dsl1/NZR complex"/>
    <property type="evidence" value="ECO:0007669"/>
    <property type="project" value="InterPro"/>
</dbReference>
<dbReference type="STRING" id="1314674.A0A0D7B5X5"/>
<evidence type="ECO:0000313" key="3">
    <source>
        <dbReference type="Proteomes" id="UP000054007"/>
    </source>
</evidence>
<dbReference type="InterPro" id="IPR007528">
    <property type="entry name" value="RINT1_Tip20"/>
</dbReference>
<keyword evidence="3" id="KW-1185">Reference proteome</keyword>
<dbReference type="Proteomes" id="UP000054007">
    <property type="component" value="Unassembled WGS sequence"/>
</dbReference>
<keyword evidence="1" id="KW-0175">Coiled coil</keyword>
<gene>
    <name evidence="2" type="ORF">CYLTODRAFT_378693</name>
</gene>
<dbReference type="GO" id="GO:0060628">
    <property type="term" value="P:regulation of ER to Golgi vesicle-mediated transport"/>
    <property type="evidence" value="ECO:0007669"/>
    <property type="project" value="TreeGrafter"/>
</dbReference>
<dbReference type="GO" id="GO:0006888">
    <property type="term" value="P:endoplasmic reticulum to Golgi vesicle-mediated transport"/>
    <property type="evidence" value="ECO:0007669"/>
    <property type="project" value="InterPro"/>
</dbReference>